<name>A0ABV6Q799_9FLAO</name>
<feature type="transmembrane region" description="Helical" evidence="1">
    <location>
        <begin position="25"/>
        <end position="46"/>
    </location>
</feature>
<dbReference type="PANTHER" id="PTHR35531">
    <property type="entry name" value="INNER MEMBRANE PROTEIN YBCI-RELATED"/>
    <property type="match status" value="1"/>
</dbReference>
<sequence length="175" mass="19551">MASIFGHGLVAYTTSKLIDYKSGKLLLCLAIGSAMLPDLDVLAFNFGVSYSHPFGHRGFTHSIFFALIWSSLLAFVFGKSKKLIYLIVLFLSTISHGLLDAMTSGGEGVGFFIPFENSRYFFPWRGIKVSPIGVEKFFSERGINVILSEFKYIGIPCLVILLVLFFRAKFLKKRS</sequence>
<feature type="transmembrane region" description="Helical" evidence="1">
    <location>
        <begin position="83"/>
        <end position="99"/>
    </location>
</feature>
<reference evidence="2 3" key="1">
    <citation type="submission" date="2024-09" db="EMBL/GenBank/DDBJ databases">
        <authorList>
            <person name="Sun Q."/>
            <person name="Mori K."/>
        </authorList>
    </citation>
    <scope>NUCLEOTIDE SEQUENCE [LARGE SCALE GENOMIC DNA]</scope>
    <source>
        <strain evidence="2 3">NCAIM B.02481</strain>
    </source>
</reference>
<dbReference type="RefSeq" id="WP_386061164.1">
    <property type="nucleotide sequence ID" value="NZ_JBHLTQ010000002.1"/>
</dbReference>
<comment type="caution">
    <text evidence="2">The sequence shown here is derived from an EMBL/GenBank/DDBJ whole genome shotgun (WGS) entry which is preliminary data.</text>
</comment>
<proteinExistence type="predicted"/>
<protein>
    <submittedName>
        <fullName evidence="2">Metal-dependent hydrolase</fullName>
    </submittedName>
</protein>
<keyword evidence="1" id="KW-0812">Transmembrane</keyword>
<dbReference type="InterPro" id="IPR007404">
    <property type="entry name" value="YdjM-like"/>
</dbReference>
<keyword evidence="1" id="KW-0472">Membrane</keyword>
<dbReference type="EMBL" id="JBHLTQ010000002">
    <property type="protein sequence ID" value="MFC0604112.1"/>
    <property type="molecule type" value="Genomic_DNA"/>
</dbReference>
<dbReference type="PANTHER" id="PTHR35531:SF1">
    <property type="entry name" value="INNER MEMBRANE PROTEIN YBCI-RELATED"/>
    <property type="match status" value="1"/>
</dbReference>
<gene>
    <name evidence="2" type="ORF">ACFFGA_06080</name>
</gene>
<dbReference type="GO" id="GO:0016787">
    <property type="term" value="F:hydrolase activity"/>
    <property type="evidence" value="ECO:0007669"/>
    <property type="project" value="UniProtKB-KW"/>
</dbReference>
<keyword evidence="1" id="KW-1133">Transmembrane helix</keyword>
<evidence type="ECO:0000313" key="2">
    <source>
        <dbReference type="EMBL" id="MFC0604112.1"/>
    </source>
</evidence>
<feature type="transmembrane region" description="Helical" evidence="1">
    <location>
        <begin position="58"/>
        <end position="76"/>
    </location>
</feature>
<evidence type="ECO:0000256" key="1">
    <source>
        <dbReference type="SAM" id="Phobius"/>
    </source>
</evidence>
<organism evidence="2 3">
    <name type="scientific">Winogradskyella pulchriflava</name>
    <dbReference type="NCBI Taxonomy" id="1110688"/>
    <lineage>
        <taxon>Bacteria</taxon>
        <taxon>Pseudomonadati</taxon>
        <taxon>Bacteroidota</taxon>
        <taxon>Flavobacteriia</taxon>
        <taxon>Flavobacteriales</taxon>
        <taxon>Flavobacteriaceae</taxon>
        <taxon>Winogradskyella</taxon>
    </lineage>
</organism>
<feature type="transmembrane region" description="Helical" evidence="1">
    <location>
        <begin position="150"/>
        <end position="168"/>
    </location>
</feature>
<accession>A0ABV6Q799</accession>
<evidence type="ECO:0000313" key="3">
    <source>
        <dbReference type="Proteomes" id="UP001589832"/>
    </source>
</evidence>
<keyword evidence="2" id="KW-0378">Hydrolase</keyword>
<dbReference type="Pfam" id="PF04307">
    <property type="entry name" value="YdjM"/>
    <property type="match status" value="1"/>
</dbReference>
<dbReference type="Proteomes" id="UP001589832">
    <property type="component" value="Unassembled WGS sequence"/>
</dbReference>
<keyword evidence="3" id="KW-1185">Reference proteome</keyword>